<dbReference type="EMBL" id="CATOUU010001142">
    <property type="protein sequence ID" value="CAI9974295.1"/>
    <property type="molecule type" value="Genomic_DNA"/>
</dbReference>
<dbReference type="SUPFAM" id="SSF57184">
    <property type="entry name" value="Growth factor receptor domain"/>
    <property type="match status" value="1"/>
</dbReference>
<evidence type="ECO:0000256" key="1">
    <source>
        <dbReference type="SAM" id="Phobius"/>
    </source>
</evidence>
<comment type="caution">
    <text evidence="2">The sequence shown here is derived from an EMBL/GenBank/DDBJ whole genome shotgun (WGS) entry which is preliminary data.</text>
</comment>
<keyword evidence="1" id="KW-1133">Transmembrane helix</keyword>
<organism evidence="2">
    <name type="scientific">Hexamita inflata</name>
    <dbReference type="NCBI Taxonomy" id="28002"/>
    <lineage>
        <taxon>Eukaryota</taxon>
        <taxon>Metamonada</taxon>
        <taxon>Diplomonadida</taxon>
        <taxon>Hexamitidae</taxon>
        <taxon>Hexamitinae</taxon>
        <taxon>Hexamita</taxon>
    </lineage>
</organism>
<reference evidence="3 4" key="2">
    <citation type="submission" date="2024-07" db="EMBL/GenBank/DDBJ databases">
        <authorList>
            <person name="Akdeniz Z."/>
        </authorList>
    </citation>
    <scope>NUCLEOTIDE SEQUENCE [LARGE SCALE GENOMIC DNA]</scope>
</reference>
<dbReference type="Proteomes" id="UP001642409">
    <property type="component" value="Unassembled WGS sequence"/>
</dbReference>
<gene>
    <name evidence="3" type="ORF">HINF_LOCUS53042</name>
    <name evidence="2" type="ORF">HINF_LOCUS61940</name>
</gene>
<dbReference type="EMBL" id="CAXDID020000268">
    <property type="protein sequence ID" value="CAL6067480.1"/>
    <property type="molecule type" value="Genomic_DNA"/>
</dbReference>
<reference evidence="2" key="1">
    <citation type="submission" date="2023-06" db="EMBL/GenBank/DDBJ databases">
        <authorList>
            <person name="Kurt Z."/>
        </authorList>
    </citation>
    <scope>NUCLEOTIDE SEQUENCE</scope>
</reference>
<protein>
    <submittedName>
        <fullName evidence="2">Uncharacterized protein</fullName>
    </submittedName>
</protein>
<evidence type="ECO:0000313" key="4">
    <source>
        <dbReference type="Proteomes" id="UP001642409"/>
    </source>
</evidence>
<proteinExistence type="predicted"/>
<keyword evidence="1" id="KW-0472">Membrane</keyword>
<sequence length="727" mass="81463">MPRGQLGRVLRLLLAAELGVRPGLEPLRLQRELLRRELLVHAVRRGVFQGRRTRPVRVRSGHLLLAREPVLLPGEPGHGVRQLPAVPDRIDGRALRKPVHVPRPADGDERRRERLRLHGQRIQQLRDVRGLPTEQLPDPGGRHLRLRGGEHLLRRGLCFLLVPERLRALQLSVHLMPRGFSQSDRMPVQRQLHLPERPVRTGCRLRLVPVLAAKVPGHGFGQGQRRVRVPPSVPGLRRGPEPVRVPAELRLGRDRLRSMPSGFLQALSDSVPVPRHRPELRRRRLLVRGRILPPVPAVRPVSSRRHLEPHELHVRLGRDGLQCHRERLRLSAQLHDVQQRVQGVSGRERQNRRPGQLRLLRPEHGLRLRPVRVRVRRQLLAVRRLLRELSAGRVQVRELVRLPQLGPPVPAGLERVRLQAEPVPALREVRHVHLGHDCEPAQDELRVPRRLQVLQLRPLCECATNYFNLNSVCTACPAGTTSAVGASTCECGATKYFDIQNLICKCAANYYPSSSLCLPCPTGSSRTISQVSCQCSYPFSLFSNQCSCGPQAYLYNQQCVSCPAGLTSTASGCACPDPHARFDITSNQCVCVSNYALINSICTRCPDNAPSNGNTCDCSFGGHSIAGFNNTNCHCAEHNYDFTFDKACMIPSTQQFKANLLTFTASGVSALVFGFFLSFVVSFLIVKKKQKQQIRVLNSNQSIGKFLEQVGKLQNATVSSDIETIKW</sequence>
<dbReference type="AlphaFoldDB" id="A0AA86RBD3"/>
<accession>A0AA86RBD3</accession>
<keyword evidence="1" id="KW-0812">Transmembrane</keyword>
<evidence type="ECO:0000313" key="2">
    <source>
        <dbReference type="EMBL" id="CAI9974295.1"/>
    </source>
</evidence>
<keyword evidence="4" id="KW-1185">Reference proteome</keyword>
<dbReference type="InterPro" id="IPR009030">
    <property type="entry name" value="Growth_fac_rcpt_cys_sf"/>
</dbReference>
<feature type="transmembrane region" description="Helical" evidence="1">
    <location>
        <begin position="660"/>
        <end position="686"/>
    </location>
</feature>
<name>A0AA86RBD3_9EUKA</name>
<evidence type="ECO:0000313" key="3">
    <source>
        <dbReference type="EMBL" id="CAL6067480.1"/>
    </source>
</evidence>